<keyword evidence="1" id="KW-0812">Transmembrane</keyword>
<protein>
    <submittedName>
        <fullName evidence="2">Uncharacterized protein</fullName>
    </submittedName>
</protein>
<comment type="caution">
    <text evidence="2">The sequence shown here is derived from an EMBL/GenBank/DDBJ whole genome shotgun (WGS) entry which is preliminary data.</text>
</comment>
<dbReference type="EMBL" id="BARV01010505">
    <property type="protein sequence ID" value="GAI13143.1"/>
    <property type="molecule type" value="Genomic_DNA"/>
</dbReference>
<keyword evidence="1" id="KW-1133">Transmembrane helix</keyword>
<proteinExistence type="predicted"/>
<gene>
    <name evidence="2" type="ORF">S06H3_20310</name>
</gene>
<accession>X1L2E8</accession>
<sequence length="88" mass="9891">MKDKTLILFAWPDKEDLGRVLLHIPVGLVAGFSCFAHWVFPLVIMGAFLYYEKNEDKWAKDQAWKDVKGSIWGLSIVGVVVSILKLAG</sequence>
<dbReference type="PROSITE" id="PS51257">
    <property type="entry name" value="PROKAR_LIPOPROTEIN"/>
    <property type="match status" value="1"/>
</dbReference>
<feature type="transmembrane region" description="Helical" evidence="1">
    <location>
        <begin position="71"/>
        <end position="87"/>
    </location>
</feature>
<dbReference type="AlphaFoldDB" id="X1L2E8"/>
<keyword evidence="1" id="KW-0472">Membrane</keyword>
<feature type="transmembrane region" description="Helical" evidence="1">
    <location>
        <begin position="20"/>
        <end position="51"/>
    </location>
</feature>
<evidence type="ECO:0000256" key="1">
    <source>
        <dbReference type="SAM" id="Phobius"/>
    </source>
</evidence>
<name>X1L2E8_9ZZZZ</name>
<reference evidence="2" key="1">
    <citation type="journal article" date="2014" name="Front. Microbiol.">
        <title>High frequency of phylogenetically diverse reductive dehalogenase-homologous genes in deep subseafloor sedimentary metagenomes.</title>
        <authorList>
            <person name="Kawai M."/>
            <person name="Futagami T."/>
            <person name="Toyoda A."/>
            <person name="Takaki Y."/>
            <person name="Nishi S."/>
            <person name="Hori S."/>
            <person name="Arai W."/>
            <person name="Tsubouchi T."/>
            <person name="Morono Y."/>
            <person name="Uchiyama I."/>
            <person name="Ito T."/>
            <person name="Fujiyama A."/>
            <person name="Inagaki F."/>
            <person name="Takami H."/>
        </authorList>
    </citation>
    <scope>NUCLEOTIDE SEQUENCE</scope>
    <source>
        <strain evidence="2">Expedition CK06-06</strain>
    </source>
</reference>
<evidence type="ECO:0000313" key="2">
    <source>
        <dbReference type="EMBL" id="GAI13143.1"/>
    </source>
</evidence>
<organism evidence="2">
    <name type="scientific">marine sediment metagenome</name>
    <dbReference type="NCBI Taxonomy" id="412755"/>
    <lineage>
        <taxon>unclassified sequences</taxon>
        <taxon>metagenomes</taxon>
        <taxon>ecological metagenomes</taxon>
    </lineage>
</organism>